<feature type="domain" description="Cytochrome c" evidence="7">
    <location>
        <begin position="135"/>
        <end position="224"/>
    </location>
</feature>
<evidence type="ECO:0000256" key="2">
    <source>
        <dbReference type="ARBA" id="ARBA00022617"/>
    </source>
</evidence>
<dbReference type="GO" id="GO:0009055">
    <property type="term" value="F:electron transfer activity"/>
    <property type="evidence" value="ECO:0007669"/>
    <property type="project" value="InterPro"/>
</dbReference>
<keyword evidence="2 6" id="KW-0349">Heme</keyword>
<dbReference type="PANTHER" id="PTHR33751">
    <property type="entry name" value="CBB3-TYPE CYTOCHROME C OXIDASE SUBUNIT FIXP"/>
    <property type="match status" value="1"/>
</dbReference>
<protein>
    <submittedName>
        <fullName evidence="8">C-type cytochrome</fullName>
    </submittedName>
</protein>
<dbReference type="InterPro" id="IPR036909">
    <property type="entry name" value="Cyt_c-like_dom_sf"/>
</dbReference>
<keyword evidence="9" id="KW-1185">Reference proteome</keyword>
<gene>
    <name evidence="8" type="ORF">G5C33_05835</name>
</gene>
<evidence type="ECO:0000256" key="5">
    <source>
        <dbReference type="ARBA" id="ARBA00023004"/>
    </source>
</evidence>
<dbReference type="PROSITE" id="PS51007">
    <property type="entry name" value="CYTC"/>
    <property type="match status" value="2"/>
</dbReference>
<dbReference type="PANTHER" id="PTHR33751:SF9">
    <property type="entry name" value="CYTOCHROME C4"/>
    <property type="match status" value="1"/>
</dbReference>
<dbReference type="AlphaFoldDB" id="A0A6G6Y356"/>
<evidence type="ECO:0000313" key="9">
    <source>
        <dbReference type="Proteomes" id="UP000501568"/>
    </source>
</evidence>
<evidence type="ECO:0000259" key="7">
    <source>
        <dbReference type="PROSITE" id="PS51007"/>
    </source>
</evidence>
<keyword evidence="5 6" id="KW-0408">Iron</keyword>
<reference evidence="8 9" key="1">
    <citation type="submission" date="2020-02" db="EMBL/GenBank/DDBJ databases">
        <authorList>
            <person name="Zheng R.K."/>
            <person name="Sun C.M."/>
        </authorList>
    </citation>
    <scope>NUCLEOTIDE SEQUENCE [LARGE SCALE GENOMIC DNA]</scope>
    <source>
        <strain evidence="9">zrk23</strain>
    </source>
</reference>
<keyword evidence="4" id="KW-0249">Electron transport</keyword>
<evidence type="ECO:0000256" key="3">
    <source>
        <dbReference type="ARBA" id="ARBA00022723"/>
    </source>
</evidence>
<dbReference type="InterPro" id="IPR009056">
    <property type="entry name" value="Cyt_c-like_dom"/>
</dbReference>
<dbReference type="GO" id="GO:0020037">
    <property type="term" value="F:heme binding"/>
    <property type="evidence" value="ECO:0007669"/>
    <property type="project" value="InterPro"/>
</dbReference>
<dbReference type="KEGG" id="spzr:G5C33_05835"/>
<evidence type="ECO:0000256" key="4">
    <source>
        <dbReference type="ARBA" id="ARBA00022982"/>
    </source>
</evidence>
<evidence type="ECO:0000313" key="8">
    <source>
        <dbReference type="EMBL" id="QIG79355.1"/>
    </source>
</evidence>
<accession>A0A6G6Y356</accession>
<dbReference type="PROSITE" id="PS51257">
    <property type="entry name" value="PROKAR_LIPOPROTEIN"/>
    <property type="match status" value="1"/>
</dbReference>
<dbReference type="Pfam" id="PF00034">
    <property type="entry name" value="Cytochrom_C"/>
    <property type="match status" value="1"/>
</dbReference>
<feature type="domain" description="Cytochrome c" evidence="7">
    <location>
        <begin position="32"/>
        <end position="119"/>
    </location>
</feature>
<dbReference type="SUPFAM" id="SSF46626">
    <property type="entry name" value="Cytochrome c"/>
    <property type="match status" value="2"/>
</dbReference>
<dbReference type="GO" id="GO:0046872">
    <property type="term" value="F:metal ion binding"/>
    <property type="evidence" value="ECO:0007669"/>
    <property type="project" value="UniProtKB-KW"/>
</dbReference>
<dbReference type="InterPro" id="IPR050597">
    <property type="entry name" value="Cytochrome_c_Oxidase_Subunit"/>
</dbReference>
<dbReference type="Gene3D" id="1.10.760.10">
    <property type="entry name" value="Cytochrome c-like domain"/>
    <property type="match status" value="2"/>
</dbReference>
<keyword evidence="3 6" id="KW-0479">Metal-binding</keyword>
<proteinExistence type="predicted"/>
<keyword evidence="1" id="KW-0813">Transport</keyword>
<dbReference type="RefSeq" id="WP_165326356.1">
    <property type="nucleotide sequence ID" value="NZ_CP049109.1"/>
</dbReference>
<dbReference type="Proteomes" id="UP000501568">
    <property type="component" value="Chromosome"/>
</dbReference>
<name>A0A6G6Y356_9SPHN</name>
<evidence type="ECO:0000256" key="1">
    <source>
        <dbReference type="ARBA" id="ARBA00022448"/>
    </source>
</evidence>
<evidence type="ECO:0000256" key="6">
    <source>
        <dbReference type="PROSITE-ProRule" id="PRU00433"/>
    </source>
</evidence>
<organism evidence="8 9">
    <name type="scientific">Stakelama tenebrarum</name>
    <dbReference type="NCBI Taxonomy" id="2711215"/>
    <lineage>
        <taxon>Bacteria</taxon>
        <taxon>Pseudomonadati</taxon>
        <taxon>Pseudomonadota</taxon>
        <taxon>Alphaproteobacteria</taxon>
        <taxon>Sphingomonadales</taxon>
        <taxon>Sphingomonadaceae</taxon>
        <taxon>Stakelama</taxon>
    </lineage>
</organism>
<dbReference type="EMBL" id="CP049109">
    <property type="protein sequence ID" value="QIG79355.1"/>
    <property type="molecule type" value="Genomic_DNA"/>
</dbReference>
<sequence>MKARAPDIPKPIGIAALVALLAGCSPEPVESPFSRSGEMIALSGGDAGAGGACFTCHGREGEGDGNLVPRLAGLDSGYLARQLELFATGQRHDPQMYAIAKRLSGEDRLRAARYYAALPWPSEGGEAVAARASCGPTSARLLYFEGDASRGLVACAACHGEDGAGRGPGNPPLAGQPAPYIAEQLRKWRSGERYGDPGHVMHDVALELSAREVRDLAALAPAPASRNLESPAICP</sequence>